<dbReference type="InterPro" id="IPR015943">
    <property type="entry name" value="WD40/YVTN_repeat-like_dom_sf"/>
</dbReference>
<comment type="caution">
    <text evidence="2">The sequence shown here is derived from an EMBL/GenBank/DDBJ whole genome shotgun (WGS) entry which is preliminary data.</text>
</comment>
<dbReference type="SMART" id="SM00320">
    <property type="entry name" value="WD40"/>
    <property type="match status" value="3"/>
</dbReference>
<feature type="repeat" description="WD" evidence="1">
    <location>
        <begin position="174"/>
        <end position="216"/>
    </location>
</feature>
<proteinExistence type="predicted"/>
<dbReference type="Proteomes" id="UP001370490">
    <property type="component" value="Unassembled WGS sequence"/>
</dbReference>
<dbReference type="EMBL" id="JBAMMX010000012">
    <property type="protein sequence ID" value="KAK6930219.1"/>
    <property type="molecule type" value="Genomic_DNA"/>
</dbReference>
<evidence type="ECO:0000313" key="2">
    <source>
        <dbReference type="EMBL" id="KAK6930219.1"/>
    </source>
</evidence>
<dbReference type="SUPFAM" id="SSF50998">
    <property type="entry name" value="Quinoprotein alcohol dehydrogenase-like"/>
    <property type="match status" value="1"/>
</dbReference>
<dbReference type="PROSITE" id="PS50082">
    <property type="entry name" value="WD_REPEATS_2"/>
    <property type="match status" value="1"/>
</dbReference>
<dbReference type="Gene3D" id="2.130.10.10">
    <property type="entry name" value="YVTN repeat-like/Quinoprotein amine dehydrogenase"/>
    <property type="match status" value="1"/>
</dbReference>
<keyword evidence="1" id="KW-0853">WD repeat</keyword>
<evidence type="ECO:0000313" key="3">
    <source>
        <dbReference type="Proteomes" id="UP001370490"/>
    </source>
</evidence>
<dbReference type="AlphaFoldDB" id="A0AAN8VB87"/>
<accession>A0AAN8VB87</accession>
<evidence type="ECO:0000256" key="1">
    <source>
        <dbReference type="PROSITE-ProRule" id="PRU00221"/>
    </source>
</evidence>
<organism evidence="2 3">
    <name type="scientific">Dillenia turbinata</name>
    <dbReference type="NCBI Taxonomy" id="194707"/>
    <lineage>
        <taxon>Eukaryota</taxon>
        <taxon>Viridiplantae</taxon>
        <taxon>Streptophyta</taxon>
        <taxon>Embryophyta</taxon>
        <taxon>Tracheophyta</taxon>
        <taxon>Spermatophyta</taxon>
        <taxon>Magnoliopsida</taxon>
        <taxon>eudicotyledons</taxon>
        <taxon>Gunneridae</taxon>
        <taxon>Pentapetalae</taxon>
        <taxon>Dilleniales</taxon>
        <taxon>Dilleniaceae</taxon>
        <taxon>Dillenia</taxon>
    </lineage>
</organism>
<dbReference type="InterPro" id="IPR011047">
    <property type="entry name" value="Quinoprotein_ADH-like_sf"/>
</dbReference>
<dbReference type="PANTHER" id="PTHR45290">
    <property type="entry name" value="OS03G0300300 PROTEIN"/>
    <property type="match status" value="1"/>
</dbReference>
<dbReference type="Pfam" id="PF00400">
    <property type="entry name" value="WD40"/>
    <property type="match status" value="1"/>
</dbReference>
<dbReference type="PANTHER" id="PTHR45290:SF1">
    <property type="entry name" value="OS03G0300300 PROTEIN"/>
    <property type="match status" value="1"/>
</dbReference>
<name>A0AAN8VB87_9MAGN</name>
<protein>
    <submittedName>
        <fullName evidence="2">Uncharacterized protein</fullName>
    </submittedName>
</protein>
<keyword evidence="3" id="KW-1185">Reference proteome</keyword>
<dbReference type="InterPro" id="IPR001680">
    <property type="entry name" value="WD40_rpt"/>
</dbReference>
<sequence>MLSEQGLNITVGAIWDTLKGQVQAEFAYIKPDDAMSLYPKREKGHLSNDYTCMKWLSLDGKETRFLFFGFRNRKWGLVALDVSAGQFKWTVSDCHPGGARAISFPACGSCIYAAGADGMICKIDPMTGNLLGKFRASTKAISSMCVSSVGKAIATAAAELKIFNSLDNKKMKKFSGHAGDVRFMMFTEDGNYILSSAVGERYVAVWKVEGDKRQSSSCVLTMEHPPVLLDSLCISGGFVDGGGLHVLAVSEIGVCYLWYGKNMEELQHAKPTKVSIKVEGLSTSLKSALPTIFAAKLQGSAKPASVNVFAAHGLLIKPAFEKVLVSQGMDIYLNSSTDGILFPLNESQKVKREKHSQHGVTALDSSNAEDSVLPIPKILDFDDKSQRFEDSIIASDEALDDSFGHWSRAKPLETTEDMDVEALDNVSVSMEDQLRYLGILGNKDDSTAIETLNSTILKDINVDVDMPLKKGSCFMHGFYILVNLSQYVKYQEPVNHMLESLGKMTESKKVTLQSLLRLSGLGGFDGWPPVCSVAAGGGAASGAGGFSGGGGSLGGSVGGASCAVFSGGGGLAASGFGSPPSGVGSVGLAAGSVGCSVWAQTVAAFLVFLRALTIFSGSAHPMIVIFCWGKSI</sequence>
<reference evidence="2 3" key="1">
    <citation type="submission" date="2023-12" db="EMBL/GenBank/DDBJ databases">
        <title>A high-quality genome assembly for Dillenia turbinata (Dilleniales).</title>
        <authorList>
            <person name="Chanderbali A."/>
        </authorList>
    </citation>
    <scope>NUCLEOTIDE SEQUENCE [LARGE SCALE GENOMIC DNA]</scope>
    <source>
        <strain evidence="2">LSX21</strain>
        <tissue evidence="2">Leaf</tissue>
    </source>
</reference>
<gene>
    <name evidence="2" type="ORF">RJ641_004313</name>
</gene>